<feature type="transmembrane region" description="Helical" evidence="10">
    <location>
        <begin position="60"/>
        <end position="82"/>
    </location>
</feature>
<name>A0A9K3E6Q0_HELAN</name>
<comment type="subcellular location">
    <subcellularLocation>
        <location evidence="1">Membrane</location>
        <topology evidence="1">Single-pass membrane protein</topology>
    </subcellularLocation>
</comment>
<reference evidence="12" key="2">
    <citation type="submission" date="2020-06" db="EMBL/GenBank/DDBJ databases">
        <title>Helianthus annuus Genome sequencing and assembly Release 2.</title>
        <authorList>
            <person name="Gouzy J."/>
            <person name="Langlade N."/>
            <person name="Munos S."/>
        </authorList>
    </citation>
    <scope>NUCLEOTIDE SEQUENCE</scope>
    <source>
        <tissue evidence="12">Leaves</tissue>
    </source>
</reference>
<dbReference type="GO" id="GO:0004672">
    <property type="term" value="F:protein kinase activity"/>
    <property type="evidence" value="ECO:0007669"/>
    <property type="project" value="InterPro"/>
</dbReference>
<keyword evidence="13" id="KW-1185">Reference proteome</keyword>
<dbReference type="PROSITE" id="PS50011">
    <property type="entry name" value="PROTEIN_KINASE_DOM"/>
    <property type="match status" value="1"/>
</dbReference>
<evidence type="ECO:0000313" key="12">
    <source>
        <dbReference type="EMBL" id="KAF5767954.1"/>
    </source>
</evidence>
<evidence type="ECO:0000256" key="7">
    <source>
        <dbReference type="ARBA" id="ARBA00023136"/>
    </source>
</evidence>
<keyword evidence="2" id="KW-0433">Leucine-rich repeat</keyword>
<keyword evidence="5" id="KW-0677">Repeat</keyword>
<evidence type="ECO:0000256" key="2">
    <source>
        <dbReference type="ARBA" id="ARBA00022614"/>
    </source>
</evidence>
<dbReference type="PANTHER" id="PTHR47986">
    <property type="entry name" value="OSJNBA0070M12.3 PROTEIN"/>
    <property type="match status" value="1"/>
</dbReference>
<keyword evidence="12" id="KW-0808">Transferase</keyword>
<dbReference type="GO" id="GO:0005524">
    <property type="term" value="F:ATP binding"/>
    <property type="evidence" value="ECO:0007669"/>
    <property type="project" value="InterPro"/>
</dbReference>
<feature type="domain" description="Protein kinase" evidence="11">
    <location>
        <begin position="1"/>
        <end position="171"/>
    </location>
</feature>
<dbReference type="AlphaFoldDB" id="A0A9K3E6Q0"/>
<dbReference type="InterPro" id="IPR011009">
    <property type="entry name" value="Kinase-like_dom_sf"/>
</dbReference>
<evidence type="ECO:0000256" key="10">
    <source>
        <dbReference type="SAM" id="Phobius"/>
    </source>
</evidence>
<evidence type="ECO:0000256" key="6">
    <source>
        <dbReference type="ARBA" id="ARBA00022989"/>
    </source>
</evidence>
<keyword evidence="8" id="KW-0675">Receptor</keyword>
<gene>
    <name evidence="12" type="ORF">HanXRQr2_Chr14g0630701</name>
</gene>
<evidence type="ECO:0000259" key="11">
    <source>
        <dbReference type="PROSITE" id="PS50011"/>
    </source>
</evidence>
<reference evidence="12" key="1">
    <citation type="journal article" date="2017" name="Nature">
        <title>The sunflower genome provides insights into oil metabolism, flowering and Asterid evolution.</title>
        <authorList>
            <person name="Badouin H."/>
            <person name="Gouzy J."/>
            <person name="Grassa C.J."/>
            <person name="Murat F."/>
            <person name="Staton S.E."/>
            <person name="Cottret L."/>
            <person name="Lelandais-Briere C."/>
            <person name="Owens G.L."/>
            <person name="Carrere S."/>
            <person name="Mayjonade B."/>
            <person name="Legrand L."/>
            <person name="Gill N."/>
            <person name="Kane N.C."/>
            <person name="Bowers J.E."/>
            <person name="Hubner S."/>
            <person name="Bellec A."/>
            <person name="Berard A."/>
            <person name="Berges H."/>
            <person name="Blanchet N."/>
            <person name="Boniface M.C."/>
            <person name="Brunel D."/>
            <person name="Catrice O."/>
            <person name="Chaidir N."/>
            <person name="Claudel C."/>
            <person name="Donnadieu C."/>
            <person name="Faraut T."/>
            <person name="Fievet G."/>
            <person name="Helmstetter N."/>
            <person name="King M."/>
            <person name="Knapp S.J."/>
            <person name="Lai Z."/>
            <person name="Le Paslier M.C."/>
            <person name="Lippi Y."/>
            <person name="Lorenzon L."/>
            <person name="Mandel J.R."/>
            <person name="Marage G."/>
            <person name="Marchand G."/>
            <person name="Marquand E."/>
            <person name="Bret-Mestries E."/>
            <person name="Morien E."/>
            <person name="Nambeesan S."/>
            <person name="Nguyen T."/>
            <person name="Pegot-Espagnet P."/>
            <person name="Pouilly N."/>
            <person name="Raftis F."/>
            <person name="Sallet E."/>
            <person name="Schiex T."/>
            <person name="Thomas J."/>
            <person name="Vandecasteele C."/>
            <person name="Vares D."/>
            <person name="Vear F."/>
            <person name="Vautrin S."/>
            <person name="Crespi M."/>
            <person name="Mangin B."/>
            <person name="Burke J.M."/>
            <person name="Salse J."/>
            <person name="Munos S."/>
            <person name="Vincourt P."/>
            <person name="Rieseberg L.H."/>
            <person name="Langlade N.B."/>
        </authorList>
    </citation>
    <scope>NUCLEOTIDE SEQUENCE</scope>
    <source>
        <tissue evidence="12">Leaves</tissue>
    </source>
</reference>
<dbReference type="Proteomes" id="UP000215914">
    <property type="component" value="Unassembled WGS sequence"/>
</dbReference>
<evidence type="ECO:0000256" key="1">
    <source>
        <dbReference type="ARBA" id="ARBA00004167"/>
    </source>
</evidence>
<dbReference type="Gene3D" id="1.10.510.10">
    <property type="entry name" value="Transferase(Phosphotransferase) domain 1"/>
    <property type="match status" value="1"/>
</dbReference>
<accession>A0A9K3E6Q0</accession>
<dbReference type="GO" id="GO:0016020">
    <property type="term" value="C:membrane"/>
    <property type="evidence" value="ECO:0007669"/>
    <property type="project" value="UniProtKB-SubCell"/>
</dbReference>
<keyword evidence="3 10" id="KW-0812">Transmembrane</keyword>
<dbReference type="InterPro" id="IPR000719">
    <property type="entry name" value="Prot_kinase_dom"/>
</dbReference>
<dbReference type="PANTHER" id="PTHR47986:SF13">
    <property type="entry name" value="RECEPTOR PROTEIN KINASE TMK1-LIKE"/>
    <property type="match status" value="1"/>
</dbReference>
<keyword evidence="6 10" id="KW-1133">Transmembrane helix</keyword>
<keyword evidence="7 10" id="KW-0472">Membrane</keyword>
<protein>
    <recommendedName>
        <fullName evidence="11">Protein kinase domain-containing protein</fullName>
    </recommendedName>
</protein>
<keyword evidence="9" id="KW-0325">Glycoprotein</keyword>
<organism evidence="12 13">
    <name type="scientific">Helianthus annuus</name>
    <name type="common">Common sunflower</name>
    <dbReference type="NCBI Taxonomy" id="4232"/>
    <lineage>
        <taxon>Eukaryota</taxon>
        <taxon>Viridiplantae</taxon>
        <taxon>Streptophyta</taxon>
        <taxon>Embryophyta</taxon>
        <taxon>Tracheophyta</taxon>
        <taxon>Spermatophyta</taxon>
        <taxon>Magnoliopsida</taxon>
        <taxon>eudicotyledons</taxon>
        <taxon>Gunneridae</taxon>
        <taxon>Pentapetalae</taxon>
        <taxon>asterids</taxon>
        <taxon>campanulids</taxon>
        <taxon>Asterales</taxon>
        <taxon>Asteraceae</taxon>
        <taxon>Asteroideae</taxon>
        <taxon>Heliantheae alliance</taxon>
        <taxon>Heliantheae</taxon>
        <taxon>Helianthus</taxon>
    </lineage>
</organism>
<proteinExistence type="predicted"/>
<dbReference type="EMBL" id="MNCJ02000329">
    <property type="protein sequence ID" value="KAF5767954.1"/>
    <property type="molecule type" value="Genomic_DNA"/>
</dbReference>
<comment type="caution">
    <text evidence="12">The sequence shown here is derived from an EMBL/GenBank/DDBJ whole genome shotgun (WGS) entry which is preliminary data.</text>
</comment>
<evidence type="ECO:0000256" key="5">
    <source>
        <dbReference type="ARBA" id="ARBA00022737"/>
    </source>
</evidence>
<evidence type="ECO:0000256" key="4">
    <source>
        <dbReference type="ARBA" id="ARBA00022729"/>
    </source>
</evidence>
<dbReference type="SUPFAM" id="SSF56112">
    <property type="entry name" value="Protein kinase-like (PK-like)"/>
    <property type="match status" value="1"/>
</dbReference>
<sequence length="171" mass="19842">MWLEDLKSSNILLSDDFRAKVSDFGPVKLVPDGGKSIMTQVAGTFGYVASKYASNNLFSLYTYICIYIYIYMYVYIYMYIYYGRDKRAGWKRLTFGIGQVKNFESKFYFHIFGYSDIQKIIKLKFLDTRIFGYLNFGYPNFSDFRIQVFLNASNFHTTSLLIATAPVTPSA</sequence>
<evidence type="ECO:0000256" key="3">
    <source>
        <dbReference type="ARBA" id="ARBA00022692"/>
    </source>
</evidence>
<evidence type="ECO:0000313" key="13">
    <source>
        <dbReference type="Proteomes" id="UP000215914"/>
    </source>
</evidence>
<evidence type="ECO:0000256" key="9">
    <source>
        <dbReference type="ARBA" id="ARBA00023180"/>
    </source>
</evidence>
<keyword evidence="4" id="KW-0732">Signal</keyword>
<dbReference type="InterPro" id="IPR052422">
    <property type="entry name" value="Auxin_Ser/Thr_Kinase"/>
</dbReference>
<dbReference type="Gramene" id="mRNA:HanXRQr2_Chr14g0630701">
    <property type="protein sequence ID" value="mRNA:HanXRQr2_Chr14g0630701"/>
    <property type="gene ID" value="HanXRQr2_Chr14g0630701"/>
</dbReference>
<evidence type="ECO:0000256" key="8">
    <source>
        <dbReference type="ARBA" id="ARBA00023170"/>
    </source>
</evidence>